<organism evidence="2 3">
    <name type="scientific">Halalkalibacter wakoensis JCM 9140</name>
    <dbReference type="NCBI Taxonomy" id="1236970"/>
    <lineage>
        <taxon>Bacteria</taxon>
        <taxon>Bacillati</taxon>
        <taxon>Bacillota</taxon>
        <taxon>Bacilli</taxon>
        <taxon>Bacillales</taxon>
        <taxon>Bacillaceae</taxon>
        <taxon>Halalkalibacter</taxon>
    </lineage>
</organism>
<dbReference type="OrthoDB" id="48766at2"/>
<evidence type="ECO:0000313" key="3">
    <source>
        <dbReference type="Proteomes" id="UP000018890"/>
    </source>
</evidence>
<proteinExistence type="predicted"/>
<dbReference type="RefSeq" id="WP_034748045.1">
    <property type="nucleotide sequence ID" value="NZ_BAUT01000042.1"/>
</dbReference>
<keyword evidence="3" id="KW-1185">Reference proteome</keyword>
<evidence type="ECO:0000259" key="1">
    <source>
        <dbReference type="Pfam" id="PF07872"/>
    </source>
</evidence>
<dbReference type="STRING" id="1236970.JCM9140_3331"/>
<dbReference type="InterPro" id="IPR012454">
    <property type="entry name" value="DUF1659"/>
</dbReference>
<dbReference type="AlphaFoldDB" id="W4Q742"/>
<name>W4Q742_9BACI</name>
<comment type="caution">
    <text evidence="2">The sequence shown here is derived from an EMBL/GenBank/DDBJ whole genome shotgun (WGS) entry which is preliminary data.</text>
</comment>
<reference evidence="2" key="1">
    <citation type="journal article" date="2014" name="Genome Announc.">
        <title>Draft Genome Sequences of Three Alkaliphilic Bacillus Strains, Bacillus wakoensis JCM 9140T, Bacillus akibai JCM 9157T, and Bacillus hemicellulosilyticus JCM 9152T.</title>
        <authorList>
            <person name="Yuki M."/>
            <person name="Oshima K."/>
            <person name="Suda W."/>
            <person name="Oshida Y."/>
            <person name="Kitamura K."/>
            <person name="Iida T."/>
            <person name="Hattori M."/>
            <person name="Ohkuma M."/>
        </authorList>
    </citation>
    <scope>NUCLEOTIDE SEQUENCE [LARGE SCALE GENOMIC DNA]</scope>
    <source>
        <strain evidence="2">JCM 9140</strain>
    </source>
</reference>
<dbReference type="EMBL" id="BAUT01000042">
    <property type="protein sequence ID" value="GAE27204.1"/>
    <property type="molecule type" value="Genomic_DNA"/>
</dbReference>
<accession>W4Q742</accession>
<evidence type="ECO:0000313" key="2">
    <source>
        <dbReference type="EMBL" id="GAE27204.1"/>
    </source>
</evidence>
<gene>
    <name evidence="2" type="ORF">JCM9140_3331</name>
</gene>
<sequence>MLVDSRLILGLTNGQDSEGNPIKKTKSFNNIKPAATDQQLTMVVSVLAPLQAWDLVSVDRTNVHSLL</sequence>
<feature type="domain" description="DUF1659" evidence="1">
    <location>
        <begin position="2"/>
        <end position="66"/>
    </location>
</feature>
<protein>
    <recommendedName>
        <fullName evidence="1">DUF1659 domain-containing protein</fullName>
    </recommendedName>
</protein>
<dbReference type="Proteomes" id="UP000018890">
    <property type="component" value="Unassembled WGS sequence"/>
</dbReference>
<dbReference type="Pfam" id="PF07872">
    <property type="entry name" value="DUF1659"/>
    <property type="match status" value="1"/>
</dbReference>